<dbReference type="Gene3D" id="2.40.420.20">
    <property type="match status" value="1"/>
</dbReference>
<dbReference type="Gene3D" id="1.10.287.470">
    <property type="entry name" value="Helix hairpin bin"/>
    <property type="match status" value="1"/>
</dbReference>
<dbReference type="SUPFAM" id="SSF111369">
    <property type="entry name" value="HlyD-like secretion proteins"/>
    <property type="match status" value="1"/>
</dbReference>
<dbReference type="Gene3D" id="2.40.50.100">
    <property type="match status" value="1"/>
</dbReference>
<feature type="compositionally biased region" description="Low complexity" evidence="1">
    <location>
        <begin position="459"/>
        <end position="468"/>
    </location>
</feature>
<name>A0ABV4L5Q5_9GAMM</name>
<dbReference type="RefSeq" id="WP_371734993.1">
    <property type="nucleotide sequence ID" value="NZ_JBGONM010000049.1"/>
</dbReference>
<feature type="region of interest" description="Disordered" evidence="1">
    <location>
        <begin position="455"/>
        <end position="474"/>
    </location>
</feature>
<gene>
    <name evidence="2" type="ORF">ACED35_18075</name>
</gene>
<evidence type="ECO:0000313" key="3">
    <source>
        <dbReference type="Proteomes" id="UP001569154"/>
    </source>
</evidence>
<protein>
    <submittedName>
        <fullName evidence="2">Efflux RND transporter periplasmic adaptor subunit</fullName>
    </submittedName>
</protein>
<evidence type="ECO:0000256" key="1">
    <source>
        <dbReference type="SAM" id="MobiDB-lite"/>
    </source>
</evidence>
<dbReference type="PANTHER" id="PTHR30469">
    <property type="entry name" value="MULTIDRUG RESISTANCE PROTEIN MDTA"/>
    <property type="match status" value="1"/>
</dbReference>
<comment type="caution">
    <text evidence="2">The sequence shown here is derived from an EMBL/GenBank/DDBJ whole genome shotgun (WGS) entry which is preliminary data.</text>
</comment>
<dbReference type="Proteomes" id="UP001569154">
    <property type="component" value="Unassembled WGS sequence"/>
</dbReference>
<dbReference type="EMBL" id="JBGONM010000049">
    <property type="protein sequence ID" value="MEZ8083028.1"/>
    <property type="molecule type" value="Genomic_DNA"/>
</dbReference>
<reference evidence="2 3" key="1">
    <citation type="submission" date="2024-06" db="EMBL/GenBank/DDBJ databases">
        <authorList>
            <person name="Steensen K."/>
            <person name="Seneca J."/>
            <person name="Bartlau N."/>
            <person name="Yu A.X."/>
            <person name="Polz M.F."/>
        </authorList>
    </citation>
    <scope>NUCLEOTIDE SEQUENCE [LARGE SCALE GENOMIC DNA]</scope>
    <source>
        <strain evidence="2 3">1F260</strain>
    </source>
</reference>
<keyword evidence="3" id="KW-1185">Reference proteome</keyword>
<accession>A0ABV4L5Q5</accession>
<dbReference type="Gene3D" id="2.40.30.170">
    <property type="match status" value="1"/>
</dbReference>
<organism evidence="2 3">
    <name type="scientific">Enterovibrio norvegicus</name>
    <dbReference type="NCBI Taxonomy" id="188144"/>
    <lineage>
        <taxon>Bacteria</taxon>
        <taxon>Pseudomonadati</taxon>
        <taxon>Pseudomonadota</taxon>
        <taxon>Gammaproteobacteria</taxon>
        <taxon>Vibrionales</taxon>
        <taxon>Vibrionaceae</taxon>
        <taxon>Enterovibrio</taxon>
    </lineage>
</organism>
<dbReference type="PANTHER" id="PTHR30469:SF33">
    <property type="entry name" value="SLR1207 PROTEIN"/>
    <property type="match status" value="1"/>
</dbReference>
<sequence>MTLRRKLLFFPVLAIGILVLVVAIKTRPDIPVKPAQSKARPVDVLTLTQQTISPVVTGFGRVTPKLTWQAIAEVNGKVIYRNPALEKGSILPAGTELLRIDPTDYQLAVAQAQADVSAKQARLAKLDLDSSNLKTTLNIEKRRLALSKDELTRKKNLRQKGLTSQSDLDTEQQAYLSQQTRVQDLESQLKVLPDERLITEAELDASQLALTQAERDLEKTHVVLPVNSRIAEVNIEKDQFVTPQQVMVVAHGLEAVEVDAQVSIHDMQTLFDSLYAASSPSPSPSPNDTQSPANGHLARLTANVALSSGSFNQTWSANVARLSDTVNLNQATVGVILEIPLNLSSSQSDVATQNPLAALPSLVNGMFVQATIEGQPVAHWVIPEQALRGDKVYLMEEGVLAVEPVEVLFRHGDRVAIAGDLKDGQQLVVNDLLPAVPGMALRTFTLDGERVVADDDQAANDSAESDNAATEDAS</sequence>
<proteinExistence type="predicted"/>
<feature type="region of interest" description="Disordered" evidence="1">
    <location>
        <begin position="275"/>
        <end position="294"/>
    </location>
</feature>
<evidence type="ECO:0000313" key="2">
    <source>
        <dbReference type="EMBL" id="MEZ8083028.1"/>
    </source>
</evidence>